<comment type="subcellular location">
    <subcellularLocation>
        <location evidence="1 7">Cell membrane</location>
        <topology evidence="1 7">Multi-pass membrane protein</topology>
    </subcellularLocation>
</comment>
<dbReference type="PROSITE" id="PS50928">
    <property type="entry name" value="ABC_TM1"/>
    <property type="match status" value="1"/>
</dbReference>
<evidence type="ECO:0000256" key="5">
    <source>
        <dbReference type="ARBA" id="ARBA00022989"/>
    </source>
</evidence>
<keyword evidence="10" id="KW-1185">Reference proteome</keyword>
<keyword evidence="6 7" id="KW-0472">Membrane</keyword>
<dbReference type="RefSeq" id="WP_210656654.1">
    <property type="nucleotide sequence ID" value="NZ_JAGKSP010000002.1"/>
</dbReference>
<feature type="transmembrane region" description="Helical" evidence="7">
    <location>
        <begin position="106"/>
        <end position="126"/>
    </location>
</feature>
<feature type="transmembrane region" description="Helical" evidence="7">
    <location>
        <begin position="12"/>
        <end position="34"/>
    </location>
</feature>
<dbReference type="CDD" id="cd06261">
    <property type="entry name" value="TM_PBP2"/>
    <property type="match status" value="1"/>
</dbReference>
<evidence type="ECO:0000256" key="1">
    <source>
        <dbReference type="ARBA" id="ARBA00004651"/>
    </source>
</evidence>
<proteinExistence type="inferred from homology"/>
<feature type="transmembrane region" description="Helical" evidence="7">
    <location>
        <begin position="70"/>
        <end position="94"/>
    </location>
</feature>
<keyword evidence="2 7" id="KW-0813">Transport</keyword>
<dbReference type="InterPro" id="IPR000515">
    <property type="entry name" value="MetI-like"/>
</dbReference>
<evidence type="ECO:0000256" key="4">
    <source>
        <dbReference type="ARBA" id="ARBA00022692"/>
    </source>
</evidence>
<reference evidence="9 10" key="1">
    <citation type="submission" date="2021-04" db="EMBL/GenBank/DDBJ databases">
        <title>Paenibacillus sp. DLE-14 whole genome sequence.</title>
        <authorList>
            <person name="Ham Y.J."/>
        </authorList>
    </citation>
    <scope>NUCLEOTIDE SEQUENCE [LARGE SCALE GENOMIC DNA]</scope>
    <source>
        <strain evidence="9 10">DLE-14</strain>
    </source>
</reference>
<accession>A0ABS5C8W0</accession>
<evidence type="ECO:0000256" key="2">
    <source>
        <dbReference type="ARBA" id="ARBA00022448"/>
    </source>
</evidence>
<dbReference type="Gene3D" id="1.10.3720.10">
    <property type="entry name" value="MetI-like"/>
    <property type="match status" value="1"/>
</dbReference>
<comment type="caution">
    <text evidence="9">The sequence shown here is derived from an EMBL/GenBank/DDBJ whole genome shotgun (WGS) entry which is preliminary data.</text>
</comment>
<dbReference type="Proteomes" id="UP000673394">
    <property type="component" value="Unassembled WGS sequence"/>
</dbReference>
<evidence type="ECO:0000313" key="10">
    <source>
        <dbReference type="Proteomes" id="UP000673394"/>
    </source>
</evidence>
<keyword evidence="4 7" id="KW-0812">Transmembrane</keyword>
<gene>
    <name evidence="9" type="ORF">I8J30_06940</name>
</gene>
<evidence type="ECO:0000256" key="7">
    <source>
        <dbReference type="RuleBase" id="RU363032"/>
    </source>
</evidence>
<feature type="transmembrane region" description="Helical" evidence="7">
    <location>
        <begin position="260"/>
        <end position="279"/>
    </location>
</feature>
<evidence type="ECO:0000313" key="9">
    <source>
        <dbReference type="EMBL" id="MBP3962439.1"/>
    </source>
</evidence>
<dbReference type="PANTHER" id="PTHR43744:SF9">
    <property type="entry name" value="POLYGALACTURONAN_RHAMNOGALACTURONAN TRANSPORT SYSTEM PERMEASE PROTEIN YTCP"/>
    <property type="match status" value="1"/>
</dbReference>
<dbReference type="Pfam" id="PF00528">
    <property type="entry name" value="BPD_transp_1"/>
    <property type="match status" value="1"/>
</dbReference>
<protein>
    <submittedName>
        <fullName evidence="9">Carbohydrate ABC transporter permease</fullName>
    </submittedName>
</protein>
<keyword evidence="5 7" id="KW-1133">Transmembrane helix</keyword>
<comment type="similarity">
    <text evidence="7">Belongs to the binding-protein-dependent transport system permease family.</text>
</comment>
<feature type="transmembrane region" description="Helical" evidence="7">
    <location>
        <begin position="138"/>
        <end position="159"/>
    </location>
</feature>
<feature type="domain" description="ABC transmembrane type-1" evidence="8">
    <location>
        <begin position="71"/>
        <end position="279"/>
    </location>
</feature>
<evidence type="ECO:0000256" key="6">
    <source>
        <dbReference type="ARBA" id="ARBA00023136"/>
    </source>
</evidence>
<evidence type="ECO:0000259" key="8">
    <source>
        <dbReference type="PROSITE" id="PS50928"/>
    </source>
</evidence>
<organism evidence="9 10">
    <name type="scientific">Paenibacillus lignilyticus</name>
    <dbReference type="NCBI Taxonomy" id="1172615"/>
    <lineage>
        <taxon>Bacteria</taxon>
        <taxon>Bacillati</taxon>
        <taxon>Bacillota</taxon>
        <taxon>Bacilli</taxon>
        <taxon>Bacillales</taxon>
        <taxon>Paenibacillaceae</taxon>
        <taxon>Paenibacillus</taxon>
    </lineage>
</organism>
<feature type="transmembrane region" description="Helical" evidence="7">
    <location>
        <begin position="180"/>
        <end position="206"/>
    </location>
</feature>
<dbReference type="SUPFAM" id="SSF161098">
    <property type="entry name" value="MetI-like"/>
    <property type="match status" value="1"/>
</dbReference>
<dbReference type="InterPro" id="IPR035906">
    <property type="entry name" value="MetI-like_sf"/>
</dbReference>
<keyword evidence="3" id="KW-1003">Cell membrane</keyword>
<dbReference type="PANTHER" id="PTHR43744">
    <property type="entry name" value="ABC TRANSPORTER PERMEASE PROTEIN MG189-RELATED-RELATED"/>
    <property type="match status" value="1"/>
</dbReference>
<dbReference type="EMBL" id="JAGKSP010000002">
    <property type="protein sequence ID" value="MBP3962439.1"/>
    <property type="molecule type" value="Genomic_DNA"/>
</dbReference>
<evidence type="ECO:0000256" key="3">
    <source>
        <dbReference type="ARBA" id="ARBA00022475"/>
    </source>
</evidence>
<sequence length="294" mass="33172">MNNSNRTNPIIIVFFIIVSLASLLPFWLILMVSLTGQNALVKYGYSFWPQDFDLAAYRFLMHDAEPILRAYGVSIFVTVVGTIVSLFVTSALAYTLSRNDFPFRNLLSFYVLFTMLFGGGLLPWYLVYTKFLHLQDTLPALIIPGLLGGFNVFIMRTYFTTSIPPSLVDSAQIDGASEYRTYFSIILPLSLPVLATIGLFVIVTYWNDWFTSLVFINNDRLYNLQYFLYNTLMNAQYLQAIASKAHIDASSTQILPLEELQMAMAIIAVLPVAMVFPFLQKYFVKGLTVGAVKG</sequence>
<name>A0ABS5C8W0_9BACL</name>